<dbReference type="Pfam" id="PF00505">
    <property type="entry name" value="HMG_box"/>
    <property type="match status" value="1"/>
</dbReference>
<gene>
    <name evidence="6" type="ORF">E1B28_005274</name>
</gene>
<feature type="DNA-binding region" description="HMG box" evidence="3">
    <location>
        <begin position="19"/>
        <end position="85"/>
    </location>
</feature>
<evidence type="ECO:0000256" key="1">
    <source>
        <dbReference type="ARBA" id="ARBA00023125"/>
    </source>
</evidence>
<evidence type="ECO:0000256" key="2">
    <source>
        <dbReference type="ARBA" id="ARBA00023163"/>
    </source>
</evidence>
<dbReference type="KEGG" id="more:E1B28_005274"/>
<dbReference type="InterPro" id="IPR036910">
    <property type="entry name" value="HMG_box_dom_sf"/>
</dbReference>
<dbReference type="PANTHER" id="PTHR10270:SF161">
    <property type="entry name" value="SEX-DETERMINING REGION Y PROTEIN"/>
    <property type="match status" value="1"/>
</dbReference>
<evidence type="ECO:0000313" key="6">
    <source>
        <dbReference type="EMBL" id="KAG7097963.1"/>
    </source>
</evidence>
<dbReference type="GO" id="GO:0005634">
    <property type="term" value="C:nucleus"/>
    <property type="evidence" value="ECO:0007669"/>
    <property type="project" value="UniProtKB-UniRule"/>
</dbReference>
<feature type="region of interest" description="Disordered" evidence="4">
    <location>
        <begin position="1"/>
        <end position="25"/>
    </location>
</feature>
<keyword evidence="7" id="KW-1185">Reference proteome</keyword>
<feature type="domain" description="HMG box" evidence="5">
    <location>
        <begin position="19"/>
        <end position="85"/>
    </location>
</feature>
<dbReference type="Gene3D" id="1.10.30.10">
    <property type="entry name" value="High mobility group box domain"/>
    <property type="match status" value="1"/>
</dbReference>
<evidence type="ECO:0000256" key="3">
    <source>
        <dbReference type="PROSITE-ProRule" id="PRU00267"/>
    </source>
</evidence>
<evidence type="ECO:0000256" key="4">
    <source>
        <dbReference type="SAM" id="MobiDB-lite"/>
    </source>
</evidence>
<dbReference type="PROSITE" id="PS50118">
    <property type="entry name" value="HMG_BOX_2"/>
    <property type="match status" value="1"/>
</dbReference>
<accession>A0A9P8ADY9</accession>
<comment type="caution">
    <text evidence="6">The sequence shown here is derived from an EMBL/GenBank/DDBJ whole genome shotgun (WGS) entry which is preliminary data.</text>
</comment>
<keyword evidence="2" id="KW-0804">Transcription</keyword>
<evidence type="ECO:0000259" key="5">
    <source>
        <dbReference type="PROSITE" id="PS50118"/>
    </source>
</evidence>
<proteinExistence type="predicted"/>
<dbReference type="GeneID" id="66074350"/>
<feature type="region of interest" description="Disordered" evidence="4">
    <location>
        <begin position="85"/>
        <end position="108"/>
    </location>
</feature>
<dbReference type="OrthoDB" id="6247875at2759"/>
<name>A0A9P8ADY9_9AGAR</name>
<dbReference type="SMART" id="SM00398">
    <property type="entry name" value="HMG"/>
    <property type="match status" value="1"/>
</dbReference>
<dbReference type="GO" id="GO:0030154">
    <property type="term" value="P:cell differentiation"/>
    <property type="evidence" value="ECO:0007669"/>
    <property type="project" value="TreeGrafter"/>
</dbReference>
<dbReference type="Proteomes" id="UP001049176">
    <property type="component" value="Chromosome 2"/>
</dbReference>
<keyword evidence="1 3" id="KW-0238">DNA-binding</keyword>
<dbReference type="AlphaFoldDB" id="A0A9P8ADY9"/>
<dbReference type="InterPro" id="IPR009071">
    <property type="entry name" value="HMG_box_dom"/>
</dbReference>
<dbReference type="CDD" id="cd01389">
    <property type="entry name" value="HMG-box_ROX1-like"/>
    <property type="match status" value="1"/>
</dbReference>
<dbReference type="GO" id="GO:0001228">
    <property type="term" value="F:DNA-binding transcription activator activity, RNA polymerase II-specific"/>
    <property type="evidence" value="ECO:0007669"/>
    <property type="project" value="TreeGrafter"/>
</dbReference>
<dbReference type="GO" id="GO:0000978">
    <property type="term" value="F:RNA polymerase II cis-regulatory region sequence-specific DNA binding"/>
    <property type="evidence" value="ECO:0007669"/>
    <property type="project" value="TreeGrafter"/>
</dbReference>
<keyword evidence="3" id="KW-0539">Nucleus</keyword>
<protein>
    <recommendedName>
        <fullName evidence="5">HMG box domain-containing protein</fullName>
    </recommendedName>
</protein>
<feature type="region of interest" description="Disordered" evidence="4">
    <location>
        <begin position="130"/>
        <end position="150"/>
    </location>
</feature>
<dbReference type="RefSeq" id="XP_043014433.1">
    <property type="nucleotide sequence ID" value="XM_043149825.1"/>
</dbReference>
<dbReference type="InterPro" id="IPR050140">
    <property type="entry name" value="SRY-related_HMG-box_TF-like"/>
</dbReference>
<dbReference type="SUPFAM" id="SSF47095">
    <property type="entry name" value="HMG-box"/>
    <property type="match status" value="1"/>
</dbReference>
<organism evidence="6 7">
    <name type="scientific">Marasmius oreades</name>
    <name type="common">fairy-ring Marasmius</name>
    <dbReference type="NCBI Taxonomy" id="181124"/>
    <lineage>
        <taxon>Eukaryota</taxon>
        <taxon>Fungi</taxon>
        <taxon>Dikarya</taxon>
        <taxon>Basidiomycota</taxon>
        <taxon>Agaricomycotina</taxon>
        <taxon>Agaricomycetes</taxon>
        <taxon>Agaricomycetidae</taxon>
        <taxon>Agaricales</taxon>
        <taxon>Marasmiineae</taxon>
        <taxon>Marasmiaceae</taxon>
        <taxon>Marasmius</taxon>
    </lineage>
</organism>
<reference evidence="6" key="1">
    <citation type="journal article" date="2021" name="Genome Biol. Evol.">
        <title>The assembled and annotated genome of the fairy-ring fungus Marasmius oreades.</title>
        <authorList>
            <person name="Hiltunen M."/>
            <person name="Ament-Velasquez S.L."/>
            <person name="Johannesson H."/>
        </authorList>
    </citation>
    <scope>NUCLEOTIDE SEQUENCE</scope>
    <source>
        <strain evidence="6">03SP1</strain>
    </source>
</reference>
<dbReference type="PANTHER" id="PTHR10270">
    <property type="entry name" value="SOX TRANSCRIPTION FACTOR"/>
    <property type="match status" value="1"/>
</dbReference>
<evidence type="ECO:0000313" key="7">
    <source>
        <dbReference type="Proteomes" id="UP001049176"/>
    </source>
</evidence>
<dbReference type="EMBL" id="CM032182">
    <property type="protein sequence ID" value="KAG7097963.1"/>
    <property type="molecule type" value="Genomic_DNA"/>
</dbReference>
<sequence length="338" mass="37700">MQASASAVQPPPPPTQKHIPRPPNAFILFRAATQSQLELSSKPQARRSVDIAELWRRLDEEERSSWYRKAENAKIEHAKAYPGWKYQPGKKAAGSNKRPGKGKGKGEKMKGTVLGGYCRCLADVTHDQSHVKPHVGVGPSTRLDERFSGGTGGSEIGVGVGMESRRNNQCLYYHPELEATNPGPWSFSLPLHSNPREAQLPFQLPVERLGPPPIPNSTPDFDFYHSFQSNYNTGSQSSSAANVGLDTQAQFHAQTSILDPSDVVLGFGVANRDMGLDYEVSWGTLDWLKFVDQALWSDEERDFVRRTFRRPAGYDYDAESNYMQMDGLNDFLYFNTCA</sequence>